<keyword evidence="4" id="KW-1185">Reference proteome</keyword>
<evidence type="ECO:0000256" key="2">
    <source>
        <dbReference type="SAM" id="SignalP"/>
    </source>
</evidence>
<feature type="signal peptide" evidence="2">
    <location>
        <begin position="1"/>
        <end position="31"/>
    </location>
</feature>
<comment type="caution">
    <text evidence="3">The sequence shown here is derived from an EMBL/GenBank/DDBJ whole genome shotgun (WGS) entry which is preliminary data.</text>
</comment>
<feature type="region of interest" description="Disordered" evidence="1">
    <location>
        <begin position="328"/>
        <end position="364"/>
    </location>
</feature>
<gene>
    <name evidence="3" type="ORF">ACFQVC_22675</name>
</gene>
<sequence length="385" mass="40795">MGTWRNSGPRMAATAGLGLAALLCSVMPAQAENAEKDPVTDSDQWGVVLDDTKDCVQADAWVARLKGVAGIIDIPLFESHYPGIPRAGHTQAGGADLINLTDRNGVGLGKASALFTRAMGHQTPAETQGGKFKDFRGSSYAEAGLGTIEVGLPLDTKKPKNDGGRYGLLGVEVGVIDVSAWSKPKQAIEFTGGAAGGSLNLAGVQVLNVPPLWGVNVGLSLPPDHPELPWVSVMTNEQVTTDKKGVPTRKAGTNKYQYDTNATSGYINAIHLSLFGTNVADLSLGHAAVIRDKEKTDKYANPYMSPNEQQAWATTGGKAMPRDVREARALPKGTSKMPRSAKEAGALPNRSQDPNKRYCSPFAPPKHLAPALKAKMAKTELFKNC</sequence>
<dbReference type="RefSeq" id="WP_381833215.1">
    <property type="nucleotide sequence ID" value="NZ_JBHTCF010000010.1"/>
</dbReference>
<name>A0ABW2JMT9_9ACTN</name>
<accession>A0ABW2JMT9</accession>
<evidence type="ECO:0000313" key="4">
    <source>
        <dbReference type="Proteomes" id="UP001596523"/>
    </source>
</evidence>
<dbReference type="EMBL" id="JBHTCF010000010">
    <property type="protein sequence ID" value="MFC7307022.1"/>
    <property type="molecule type" value="Genomic_DNA"/>
</dbReference>
<evidence type="ECO:0000313" key="3">
    <source>
        <dbReference type="EMBL" id="MFC7307022.1"/>
    </source>
</evidence>
<dbReference type="Proteomes" id="UP001596523">
    <property type="component" value="Unassembled WGS sequence"/>
</dbReference>
<protein>
    <submittedName>
        <fullName evidence="3">Uncharacterized protein</fullName>
    </submittedName>
</protein>
<proteinExistence type="predicted"/>
<feature type="chain" id="PRO_5045457571" evidence="2">
    <location>
        <begin position="32"/>
        <end position="385"/>
    </location>
</feature>
<reference evidence="4" key="1">
    <citation type="journal article" date="2019" name="Int. J. Syst. Evol. Microbiol.">
        <title>The Global Catalogue of Microorganisms (GCM) 10K type strain sequencing project: providing services to taxonomists for standard genome sequencing and annotation.</title>
        <authorList>
            <consortium name="The Broad Institute Genomics Platform"/>
            <consortium name="The Broad Institute Genome Sequencing Center for Infectious Disease"/>
            <person name="Wu L."/>
            <person name="Ma J."/>
        </authorList>
    </citation>
    <scope>NUCLEOTIDE SEQUENCE [LARGE SCALE GENOMIC DNA]</scope>
    <source>
        <strain evidence="4">SYNS20</strain>
    </source>
</reference>
<evidence type="ECO:0000256" key="1">
    <source>
        <dbReference type="SAM" id="MobiDB-lite"/>
    </source>
</evidence>
<organism evidence="3 4">
    <name type="scientific">Streptomyces monticola</name>
    <dbReference type="NCBI Taxonomy" id="2666263"/>
    <lineage>
        <taxon>Bacteria</taxon>
        <taxon>Bacillati</taxon>
        <taxon>Actinomycetota</taxon>
        <taxon>Actinomycetes</taxon>
        <taxon>Kitasatosporales</taxon>
        <taxon>Streptomycetaceae</taxon>
        <taxon>Streptomyces</taxon>
    </lineage>
</organism>
<keyword evidence="2" id="KW-0732">Signal</keyword>